<dbReference type="Gene3D" id="3.30.2130.10">
    <property type="entry name" value="VC0802-like"/>
    <property type="match status" value="1"/>
</dbReference>
<accession>A0A0H3A8W3</accession>
<dbReference type="InterPro" id="IPR045865">
    <property type="entry name" value="ACT-like_dom_sf"/>
</dbReference>
<evidence type="ECO:0000259" key="1">
    <source>
        <dbReference type="PROSITE" id="PS51671"/>
    </source>
</evidence>
<dbReference type="InterPro" id="IPR002912">
    <property type="entry name" value="ACT_dom"/>
</dbReference>
<evidence type="ECO:0000313" key="2">
    <source>
        <dbReference type="EMBL" id="ABM28539.1"/>
    </source>
</evidence>
<dbReference type="InterPro" id="IPR045739">
    <property type="entry name" value="ACT_dom_pair"/>
</dbReference>
<reference evidence="3" key="1">
    <citation type="journal article" date="2009" name="Environ. Microbiol.">
        <title>Contribution of mobile genetic elements to Desulfovibrio vulgaris genome plasticity.</title>
        <authorList>
            <person name="Walker C.B."/>
            <person name="Stolyar S."/>
            <person name="Chivian D."/>
            <person name="Pinel N."/>
            <person name="Gabster J.A."/>
            <person name="Dehal P.S."/>
            <person name="He Z."/>
            <person name="Yang Z.K."/>
            <person name="Yen H.C."/>
            <person name="Zhou J."/>
            <person name="Wall J.D."/>
            <person name="Hazen T.C."/>
            <person name="Arkin A.P."/>
            <person name="Stahl D.A."/>
        </authorList>
    </citation>
    <scope>NUCLEOTIDE SEQUENCE [LARGE SCALE GENOMIC DNA]</scope>
    <source>
        <strain evidence="3">DP4</strain>
    </source>
</reference>
<evidence type="ECO:0000313" key="3">
    <source>
        <dbReference type="Proteomes" id="UP000009173"/>
    </source>
</evidence>
<dbReference type="PANTHER" id="PTHR40099">
    <property type="entry name" value="ACETOLACTATE SYNTHASE, SMALL SUBUNIT"/>
    <property type="match status" value="1"/>
</dbReference>
<feature type="domain" description="ACT" evidence="1">
    <location>
        <begin position="32"/>
        <end position="108"/>
    </location>
</feature>
<dbReference type="KEGG" id="dvl:Dvul_1522"/>
<dbReference type="CDD" id="cd04882">
    <property type="entry name" value="ACT_Bt0572_2"/>
    <property type="match status" value="1"/>
</dbReference>
<name>A0A0H3A8W3_NITV4</name>
<dbReference type="AlphaFoldDB" id="A0A0H3A8W3"/>
<dbReference type="CDD" id="cd04908">
    <property type="entry name" value="ACT_Bt0572_1"/>
    <property type="match status" value="1"/>
</dbReference>
<dbReference type="EMBL" id="CP000527">
    <property type="protein sequence ID" value="ABM28539.1"/>
    <property type="molecule type" value="Genomic_DNA"/>
</dbReference>
<organism evidence="2 3">
    <name type="scientific">Nitratidesulfovibrio vulgaris (strain DP4)</name>
    <name type="common">Desulfovibrio vulgaris</name>
    <dbReference type="NCBI Taxonomy" id="391774"/>
    <lineage>
        <taxon>Bacteria</taxon>
        <taxon>Pseudomonadati</taxon>
        <taxon>Thermodesulfobacteriota</taxon>
        <taxon>Desulfovibrionia</taxon>
        <taxon>Desulfovibrionales</taxon>
        <taxon>Desulfovibrionaceae</taxon>
        <taxon>Nitratidesulfovibrio</taxon>
    </lineage>
</organism>
<dbReference type="HOGENOM" id="CLU_136790_2_1_7"/>
<dbReference type="PANTHER" id="PTHR40099:SF1">
    <property type="entry name" value="ACETOLACTATE SYNTHASE, SMALL SUBUNIT"/>
    <property type="match status" value="1"/>
</dbReference>
<sequence>MHYGRMLSVHRCPEGLIPRDLKHKDRPMKVEQISVFLENKAGRLAEVTGTLAEAGINIRALSLADTSDFGILRLIVNDHEKAKSVLKDKGFTVGRTNVVAVEVPDHPGGLHGILQTLSGQGVNVEYMYAYVQPGGSNALLIFRFDRTEQAIEVLQQNGIPIVPGEKLYAG</sequence>
<dbReference type="SUPFAM" id="SSF55021">
    <property type="entry name" value="ACT-like"/>
    <property type="match status" value="2"/>
</dbReference>
<dbReference type="PROSITE" id="PS51671">
    <property type="entry name" value="ACT"/>
    <property type="match status" value="1"/>
</dbReference>
<gene>
    <name evidence="2" type="ordered locus">Dvul_1522</name>
</gene>
<protein>
    <submittedName>
        <fullName evidence="2">ACT domain protein</fullName>
    </submittedName>
</protein>
<dbReference type="Pfam" id="PF19571">
    <property type="entry name" value="ACT_8"/>
    <property type="match status" value="1"/>
</dbReference>
<dbReference type="Proteomes" id="UP000009173">
    <property type="component" value="Chromosome"/>
</dbReference>
<proteinExistence type="predicted"/>